<evidence type="ECO:0000313" key="4">
    <source>
        <dbReference type="EMBL" id="WTO81294.1"/>
    </source>
</evidence>
<keyword evidence="2" id="KW-0812">Transmembrane</keyword>
<dbReference type="EMBL" id="CP108125">
    <property type="protein sequence ID" value="WTO81294.1"/>
    <property type="molecule type" value="Genomic_DNA"/>
</dbReference>
<name>A0ABZ1INE0_9ACTN</name>
<protein>
    <recommendedName>
        <fullName evidence="6">Gram-positive cocci surface proteins LPxTG domain-containing protein</fullName>
    </recommendedName>
</protein>
<sequence>MHRRIAGAVGAVSLLAVCAAPAAADDPAPAPGLVLEKSAPIDGVRPGGTFTVPGRFWYTGTEALDKVWMTYTVSHGLSLSEVPSNCRAFKTWGYDEIPTGAMALCEFDQQVEPGVAYAPEGGLRIGAMDRALYERLVVSVTDYEAYPGDEATSGPMPGTGPALKLVEQPDVPAQEPGTPVDENAHFQRIPVTAKNTADFQALGGALKGRVGETVELKAGFRNAGPAWVQVYRDGAPLAEVEVKLPAGTTATKYPNCEKVAARTYRCPLDLPWADENQDYARTFKVRIDKAVDGAKGSVALVGKLGEWDTEHGNDKAPITLQVTGGGSTTGGGSSSGGGSSTGGGGGSTGGSSSTGGSGTGGTGGGSSTGGSTTGGADTGASGDLASTGSSSALPIAGAAAAAVGAGAAAVLVVRRRRAARG</sequence>
<reference evidence="4 5" key="1">
    <citation type="submission" date="2022-10" db="EMBL/GenBank/DDBJ databases">
        <title>The complete genomes of actinobacterial strains from the NBC collection.</title>
        <authorList>
            <person name="Joergensen T.S."/>
            <person name="Alvarez Arevalo M."/>
            <person name="Sterndorff E.B."/>
            <person name="Faurdal D."/>
            <person name="Vuksanovic O."/>
            <person name="Mourched A.-S."/>
            <person name="Charusanti P."/>
            <person name="Shaw S."/>
            <person name="Blin K."/>
            <person name="Weber T."/>
        </authorList>
    </citation>
    <scope>NUCLEOTIDE SEQUENCE [LARGE SCALE GENOMIC DNA]</scope>
    <source>
        <strain evidence="4 5">NBC_00206</strain>
    </source>
</reference>
<dbReference type="Proteomes" id="UP001622690">
    <property type="component" value="Chromosome"/>
</dbReference>
<accession>A0ABZ1INE0</accession>
<feature type="compositionally biased region" description="Gly residues" evidence="1">
    <location>
        <begin position="323"/>
        <end position="377"/>
    </location>
</feature>
<evidence type="ECO:0000256" key="2">
    <source>
        <dbReference type="SAM" id="Phobius"/>
    </source>
</evidence>
<evidence type="ECO:0000313" key="5">
    <source>
        <dbReference type="Proteomes" id="UP001622690"/>
    </source>
</evidence>
<feature type="chain" id="PRO_5046409621" description="Gram-positive cocci surface proteins LPxTG domain-containing protein" evidence="3">
    <location>
        <begin position="25"/>
        <end position="421"/>
    </location>
</feature>
<dbReference type="RefSeq" id="WP_406256289.1">
    <property type="nucleotide sequence ID" value="NZ_CP108125.1"/>
</dbReference>
<keyword evidence="5" id="KW-1185">Reference proteome</keyword>
<feature type="signal peptide" evidence="3">
    <location>
        <begin position="1"/>
        <end position="24"/>
    </location>
</feature>
<evidence type="ECO:0000256" key="3">
    <source>
        <dbReference type="SAM" id="SignalP"/>
    </source>
</evidence>
<evidence type="ECO:0008006" key="6">
    <source>
        <dbReference type="Google" id="ProtNLM"/>
    </source>
</evidence>
<feature type="transmembrane region" description="Helical" evidence="2">
    <location>
        <begin position="392"/>
        <end position="413"/>
    </location>
</feature>
<evidence type="ECO:0000256" key="1">
    <source>
        <dbReference type="SAM" id="MobiDB-lite"/>
    </source>
</evidence>
<proteinExistence type="predicted"/>
<keyword evidence="2" id="KW-0472">Membrane</keyword>
<keyword evidence="3" id="KW-0732">Signal</keyword>
<organism evidence="4 5">
    <name type="scientific">Streptomyces nigra</name>
    <dbReference type="NCBI Taxonomy" id="1827580"/>
    <lineage>
        <taxon>Bacteria</taxon>
        <taxon>Bacillati</taxon>
        <taxon>Actinomycetota</taxon>
        <taxon>Actinomycetes</taxon>
        <taxon>Kitasatosporales</taxon>
        <taxon>Streptomycetaceae</taxon>
        <taxon>Streptomyces</taxon>
    </lineage>
</organism>
<feature type="region of interest" description="Disordered" evidence="1">
    <location>
        <begin position="308"/>
        <end position="390"/>
    </location>
</feature>
<keyword evidence="2" id="KW-1133">Transmembrane helix</keyword>
<gene>
    <name evidence="4" type="ORF">OHU27_02235</name>
</gene>